<dbReference type="InterPro" id="IPR020569">
    <property type="entry name" value="UPF0029_Impact_CS"/>
</dbReference>
<dbReference type="AlphaFoldDB" id="A0A2K9AJA1"/>
<dbReference type="GO" id="GO:0017111">
    <property type="term" value="F:ribonucleoside triphosphate phosphatase activity"/>
    <property type="evidence" value="ECO:0007669"/>
    <property type="project" value="UniProtKB-ARBA"/>
</dbReference>
<dbReference type="InterPro" id="IPR015796">
    <property type="entry name" value="Impact_YigZ-like"/>
</dbReference>
<evidence type="ECO:0000313" key="2">
    <source>
        <dbReference type="EMBL" id="AUD77712.1"/>
    </source>
</evidence>
<organism evidence="2 3">
    <name type="scientific">Kangiella profundi</name>
    <dbReference type="NCBI Taxonomy" id="1561924"/>
    <lineage>
        <taxon>Bacteria</taxon>
        <taxon>Pseudomonadati</taxon>
        <taxon>Pseudomonadota</taxon>
        <taxon>Gammaproteobacteria</taxon>
        <taxon>Kangiellales</taxon>
        <taxon>Kangiellaceae</taxon>
        <taxon>Kangiella</taxon>
    </lineage>
</organism>
<dbReference type="RefSeq" id="WP_106645636.1">
    <property type="nucleotide sequence ID" value="NZ_BMGO01000001.1"/>
</dbReference>
<dbReference type="PROSITE" id="PS00910">
    <property type="entry name" value="UPF0029"/>
    <property type="match status" value="1"/>
</dbReference>
<dbReference type="GO" id="GO:0043168">
    <property type="term" value="F:anion binding"/>
    <property type="evidence" value="ECO:0007669"/>
    <property type="project" value="UniProtKB-ARBA"/>
</dbReference>
<name>A0A2K9AJA1_9GAMM</name>
<proteinExistence type="inferred from homology"/>
<dbReference type="InterPro" id="IPR023582">
    <property type="entry name" value="Impact"/>
</dbReference>
<dbReference type="InterPro" id="IPR001498">
    <property type="entry name" value="Impact_N"/>
</dbReference>
<dbReference type="InterPro" id="IPR035647">
    <property type="entry name" value="EFG_III/V"/>
</dbReference>
<dbReference type="GO" id="GO:0006446">
    <property type="term" value="P:regulation of translational initiation"/>
    <property type="evidence" value="ECO:0007669"/>
    <property type="project" value="TreeGrafter"/>
</dbReference>
<sequence>MSDTTKLELAGYRVPQHSVEHPFSFEEVIKGSRFIARVAFTPTVEDAKAFVNHFNQTEPDATHHCWAYIVGNPASTTLIACSDDGEPSGTAGMPMLNVLQHSEVGDITAVVTRYYGGTKLGTGGLARAYGGSVKQAMEQIKLGSRIYTEKLDLTCAYELQKQVEYLLKEAQAEIVGTDFAEQVTIRAEVPLNTLPELEAALEAYINRNQIEVTKVTC</sequence>
<dbReference type="GO" id="GO:0032561">
    <property type="term" value="F:guanyl ribonucleotide binding"/>
    <property type="evidence" value="ECO:0007669"/>
    <property type="project" value="UniProtKB-ARBA"/>
</dbReference>
<dbReference type="Pfam" id="PF01205">
    <property type="entry name" value="Impact_N"/>
    <property type="match status" value="1"/>
</dbReference>
<dbReference type="InterPro" id="IPR015269">
    <property type="entry name" value="UPF0029_Impact_C"/>
</dbReference>
<dbReference type="SUPFAM" id="SSF54980">
    <property type="entry name" value="EF-G C-terminal domain-like"/>
    <property type="match status" value="1"/>
</dbReference>
<dbReference type="OrthoDB" id="9813771at2"/>
<dbReference type="Pfam" id="PF09186">
    <property type="entry name" value="DUF1949"/>
    <property type="match status" value="1"/>
</dbReference>
<accession>A0A2K9AJA1</accession>
<dbReference type="EMBL" id="CP025120">
    <property type="protein sequence ID" value="AUD77712.1"/>
    <property type="molecule type" value="Genomic_DNA"/>
</dbReference>
<dbReference type="InterPro" id="IPR036956">
    <property type="entry name" value="Impact_N_sf"/>
</dbReference>
<dbReference type="Gene3D" id="3.30.230.30">
    <property type="entry name" value="Impact, N-terminal domain"/>
    <property type="match status" value="1"/>
</dbReference>
<dbReference type="InterPro" id="IPR020568">
    <property type="entry name" value="Ribosomal_Su5_D2-typ_SF"/>
</dbReference>
<dbReference type="KEGG" id="kpd:CW740_00060"/>
<protein>
    <submittedName>
        <fullName evidence="2">YigZ family protein</fullName>
    </submittedName>
</protein>
<dbReference type="GO" id="GO:0005737">
    <property type="term" value="C:cytoplasm"/>
    <property type="evidence" value="ECO:0007669"/>
    <property type="project" value="TreeGrafter"/>
</dbReference>
<dbReference type="SUPFAM" id="SSF54211">
    <property type="entry name" value="Ribosomal protein S5 domain 2-like"/>
    <property type="match status" value="1"/>
</dbReference>
<keyword evidence="3" id="KW-1185">Reference proteome</keyword>
<dbReference type="NCBIfam" id="TIGR00257">
    <property type="entry name" value="IMPACT_YIGZ"/>
    <property type="match status" value="1"/>
</dbReference>
<gene>
    <name evidence="2" type="ORF">CW740_00060</name>
</gene>
<dbReference type="Proteomes" id="UP000232693">
    <property type="component" value="Chromosome"/>
</dbReference>
<evidence type="ECO:0000256" key="1">
    <source>
        <dbReference type="ARBA" id="ARBA00007665"/>
    </source>
</evidence>
<dbReference type="PANTHER" id="PTHR16301:SF20">
    <property type="entry name" value="IMPACT FAMILY MEMBER YIGZ"/>
    <property type="match status" value="1"/>
</dbReference>
<dbReference type="Gene3D" id="3.30.70.240">
    <property type="match status" value="1"/>
</dbReference>
<dbReference type="PANTHER" id="PTHR16301">
    <property type="entry name" value="IMPACT-RELATED"/>
    <property type="match status" value="1"/>
</dbReference>
<reference evidence="2 3" key="1">
    <citation type="submission" date="2017-12" db="EMBL/GenBank/DDBJ databases">
        <title>Kangiella profundi FT102 completed genome.</title>
        <authorList>
            <person name="Xu J."/>
            <person name="Wang J."/>
            <person name="Lu Y."/>
        </authorList>
    </citation>
    <scope>NUCLEOTIDE SEQUENCE [LARGE SCALE GENOMIC DNA]</scope>
    <source>
        <strain evidence="2 3">FT102</strain>
    </source>
</reference>
<comment type="similarity">
    <text evidence="1">Belongs to the IMPACT family.</text>
</comment>
<evidence type="ECO:0000313" key="3">
    <source>
        <dbReference type="Proteomes" id="UP000232693"/>
    </source>
</evidence>